<evidence type="ECO:0000313" key="4">
    <source>
        <dbReference type="EMBL" id="SDH78107.1"/>
    </source>
</evidence>
<dbReference type="OrthoDB" id="9805924at2"/>
<dbReference type="AlphaFoldDB" id="A0A1G8F7P0"/>
<gene>
    <name evidence="4" type="ORF">SAMN05444695_103198</name>
</gene>
<evidence type="ECO:0000313" key="5">
    <source>
        <dbReference type="Proteomes" id="UP000183263"/>
    </source>
</evidence>
<protein>
    <submittedName>
        <fullName evidence="4">L-amino acid N-acyltransferase YncA</fullName>
    </submittedName>
</protein>
<dbReference type="Pfam" id="PF00583">
    <property type="entry name" value="Acetyltransf_1"/>
    <property type="match status" value="1"/>
</dbReference>
<evidence type="ECO:0000256" key="3">
    <source>
        <dbReference type="ARBA" id="ARBA00023315"/>
    </source>
</evidence>
<sequence>MIRRARPDDTAVITDMIHRLADYQQAREHCTVEPGQIQRALFGPDAAAFAHVAESDSGEVVGIAVWFRNFSTWDGTHGIYLEDLFVLPSARGGGHGKALLAALAQECVDHDYTRLSWSVLKWNTPSIEFYESLGAQPQTEWRTYRLTDGPLRDLASTLGP</sequence>
<dbReference type="InterPro" id="IPR000182">
    <property type="entry name" value="GNAT_dom"/>
</dbReference>
<dbReference type="InterPro" id="IPR016181">
    <property type="entry name" value="Acyl_CoA_acyltransferase"/>
</dbReference>
<dbReference type="PROSITE" id="PS51186">
    <property type="entry name" value="GNAT"/>
    <property type="match status" value="1"/>
</dbReference>
<evidence type="ECO:0000256" key="2">
    <source>
        <dbReference type="ARBA" id="ARBA00022679"/>
    </source>
</evidence>
<reference evidence="4 5" key="1">
    <citation type="submission" date="2016-10" db="EMBL/GenBank/DDBJ databases">
        <authorList>
            <person name="de Groot N.N."/>
        </authorList>
    </citation>
    <scope>NUCLEOTIDE SEQUENCE [LARGE SCALE GENOMIC DNA]</scope>
    <source>
        <strain evidence="4 5">DSM 44892</strain>
    </source>
</reference>
<dbReference type="RefSeq" id="WP_072736496.1">
    <property type="nucleotide sequence ID" value="NZ_CP048813.1"/>
</dbReference>
<dbReference type="FunFam" id="3.40.630.30:FF:000064">
    <property type="entry name" value="GNAT family acetyltransferase"/>
    <property type="match status" value="1"/>
</dbReference>
<dbReference type="PANTHER" id="PTHR10545">
    <property type="entry name" value="DIAMINE N-ACETYLTRANSFERASE"/>
    <property type="match status" value="1"/>
</dbReference>
<dbReference type="SUPFAM" id="SSF55729">
    <property type="entry name" value="Acyl-CoA N-acyltransferases (Nat)"/>
    <property type="match status" value="1"/>
</dbReference>
<comment type="similarity">
    <text evidence="1">Belongs to the acetyltransferase family.</text>
</comment>
<proteinExistence type="inferred from homology"/>
<dbReference type="PANTHER" id="PTHR10545:SF29">
    <property type="entry name" value="GH14572P-RELATED"/>
    <property type="match status" value="1"/>
</dbReference>
<organism evidence="4 5">
    <name type="scientific">Rhodococcus triatomae</name>
    <dbReference type="NCBI Taxonomy" id="300028"/>
    <lineage>
        <taxon>Bacteria</taxon>
        <taxon>Bacillati</taxon>
        <taxon>Actinomycetota</taxon>
        <taxon>Actinomycetes</taxon>
        <taxon>Mycobacteriales</taxon>
        <taxon>Nocardiaceae</taxon>
        <taxon>Rhodococcus</taxon>
    </lineage>
</organism>
<dbReference type="CDD" id="cd04301">
    <property type="entry name" value="NAT_SF"/>
    <property type="match status" value="1"/>
</dbReference>
<evidence type="ECO:0000256" key="1">
    <source>
        <dbReference type="ARBA" id="ARBA00008694"/>
    </source>
</evidence>
<keyword evidence="5" id="KW-1185">Reference proteome</keyword>
<dbReference type="EMBL" id="FNDN01000003">
    <property type="protein sequence ID" value="SDH78107.1"/>
    <property type="molecule type" value="Genomic_DNA"/>
</dbReference>
<dbReference type="Gene3D" id="3.40.630.30">
    <property type="match status" value="1"/>
</dbReference>
<dbReference type="InterPro" id="IPR051016">
    <property type="entry name" value="Diverse_Substrate_AcTransf"/>
</dbReference>
<name>A0A1G8F7P0_9NOCA</name>
<dbReference type="GO" id="GO:0008080">
    <property type="term" value="F:N-acetyltransferase activity"/>
    <property type="evidence" value="ECO:0007669"/>
    <property type="project" value="UniProtKB-ARBA"/>
</dbReference>
<dbReference type="Proteomes" id="UP000183263">
    <property type="component" value="Unassembled WGS sequence"/>
</dbReference>
<keyword evidence="2 4" id="KW-0808">Transferase</keyword>
<keyword evidence="3 4" id="KW-0012">Acyltransferase</keyword>
<accession>A0A1G8F7P0</accession>